<dbReference type="InterPro" id="IPR011990">
    <property type="entry name" value="TPR-like_helical_dom_sf"/>
</dbReference>
<dbReference type="PANTHER" id="PTHR47926">
    <property type="entry name" value="PENTATRICOPEPTIDE REPEAT-CONTAINING PROTEIN"/>
    <property type="match status" value="1"/>
</dbReference>
<name>A0A830DDT2_9LAMI</name>
<dbReference type="Proteomes" id="UP000653305">
    <property type="component" value="Unassembled WGS sequence"/>
</dbReference>
<dbReference type="Pfam" id="PF20430">
    <property type="entry name" value="Eplus_motif"/>
    <property type="match status" value="1"/>
</dbReference>
<dbReference type="GO" id="GO:0008270">
    <property type="term" value="F:zinc ion binding"/>
    <property type="evidence" value="ECO:0007669"/>
    <property type="project" value="InterPro"/>
</dbReference>
<gene>
    <name evidence="5" type="ORF">PHJA_002593100</name>
</gene>
<dbReference type="InterPro" id="IPR046848">
    <property type="entry name" value="E_motif"/>
</dbReference>
<dbReference type="Pfam" id="PF13041">
    <property type="entry name" value="PPR_2"/>
    <property type="match status" value="2"/>
</dbReference>
<comment type="caution">
    <text evidence="5">The sequence shown here is derived from an EMBL/GenBank/DDBJ whole genome shotgun (WGS) entry which is preliminary data.</text>
</comment>
<keyword evidence="6" id="KW-1185">Reference proteome</keyword>
<feature type="repeat" description="PPR" evidence="3">
    <location>
        <begin position="293"/>
        <end position="328"/>
    </location>
</feature>
<dbReference type="AlphaFoldDB" id="A0A830DDT2"/>
<dbReference type="OrthoDB" id="185373at2759"/>
<evidence type="ECO:0000256" key="2">
    <source>
        <dbReference type="ARBA" id="ARBA00022737"/>
    </source>
</evidence>
<dbReference type="Gene3D" id="1.25.40.10">
    <property type="entry name" value="Tetratricopeptide repeat domain"/>
    <property type="match status" value="3"/>
</dbReference>
<dbReference type="NCBIfam" id="TIGR00756">
    <property type="entry name" value="PPR"/>
    <property type="match status" value="5"/>
</dbReference>
<evidence type="ECO:0000313" key="6">
    <source>
        <dbReference type="Proteomes" id="UP000653305"/>
    </source>
</evidence>
<accession>A0A830DDT2</accession>
<sequence>MAIPLASSDLLHFLPSTSDPPYDLVKTHPSLVHLTKCKNIKHFKQIHSQIIKFGLHNTQFALSKLLGFCAVSPHGSLSYASSIFDSIENPNHVAHNTMIRGYSLSSFPSLSLHFYVNMLFFGLRPNSYTFPFLLKSCANLITASTGKQIHGHVFKFGLENDVYVHTSLINMYARHRSLDDARKVFDKIPNRDVVSWNAMISGYAQVGRHDEALSLFGEMRRMKINPDTSTLLSVLSACARTGGIETGDWVRTWIEENGLDSNTQLVNAMIDMYAKCGNLCTARNLFDDMPGRDLVSWNVMIGGYTHMSEYKDALEVFRLMQTNEGFKPDEITFVGVLSACCHAGLVNLGRELFNSMVHDYKISPQLQHYGCMIDLLGRAGFFDKAMSLVEKMDIEPDGAIWGSILSACKNYKNLKLAEYAAKKLFELEPNNPGAHVILSNLYAQFGKWDDVARIRTFLNDEGMKKIPGSTSIEIDGIVHEFLVSDRTHPESLEIYRMLEEVDRRLEMAGHVNDTSEVYYDVDEELKEGVLCEHSEKLAIAYGLISTKAGTTLRIVKNLRVCWNCHSATKLISKIFEREIIARDRSRFHHFKDGSCSCVDYW</sequence>
<dbReference type="Pfam" id="PF01535">
    <property type="entry name" value="PPR"/>
    <property type="match status" value="2"/>
</dbReference>
<dbReference type="FunFam" id="1.25.40.10:FF:000184">
    <property type="entry name" value="Pentatricopeptide repeat-containing protein, chloroplastic"/>
    <property type="match status" value="1"/>
</dbReference>
<evidence type="ECO:0000259" key="4">
    <source>
        <dbReference type="Pfam" id="PF14432"/>
    </source>
</evidence>
<reference evidence="5" key="1">
    <citation type="submission" date="2020-07" db="EMBL/GenBank/DDBJ databases">
        <title>Ethylene signaling mediates host invasion by parasitic plants.</title>
        <authorList>
            <person name="Yoshida S."/>
        </authorList>
    </citation>
    <scope>NUCLEOTIDE SEQUENCE</scope>
    <source>
        <strain evidence="5">Okayama</strain>
    </source>
</reference>
<dbReference type="Pfam" id="PF14432">
    <property type="entry name" value="DYW_deaminase"/>
    <property type="match status" value="1"/>
</dbReference>
<evidence type="ECO:0000256" key="1">
    <source>
        <dbReference type="ARBA" id="ARBA00006643"/>
    </source>
</evidence>
<protein>
    <submittedName>
        <fullName evidence="5">Pentatricopeptide repeat-containing protein at1g08070</fullName>
    </submittedName>
</protein>
<evidence type="ECO:0000256" key="3">
    <source>
        <dbReference type="PROSITE-ProRule" id="PRU00708"/>
    </source>
</evidence>
<comment type="similarity">
    <text evidence="1">Belongs to the PPR family. PCMP-H subfamily.</text>
</comment>
<dbReference type="PANTHER" id="PTHR47926:SF454">
    <property type="entry name" value="REPEAT-CONTAINING PROTEIN, PUTATIVE-RELATED"/>
    <property type="match status" value="1"/>
</dbReference>
<proteinExistence type="inferred from homology"/>
<dbReference type="PROSITE" id="PS51375">
    <property type="entry name" value="PPR"/>
    <property type="match status" value="3"/>
</dbReference>
<evidence type="ECO:0000313" key="5">
    <source>
        <dbReference type="EMBL" id="GFQ04492.1"/>
    </source>
</evidence>
<dbReference type="InterPro" id="IPR046849">
    <property type="entry name" value="E2_motif"/>
</dbReference>
<feature type="domain" description="DYW" evidence="4">
    <location>
        <begin position="509"/>
        <end position="601"/>
    </location>
</feature>
<dbReference type="EMBL" id="BMAC01000948">
    <property type="protein sequence ID" value="GFQ04492.1"/>
    <property type="molecule type" value="Genomic_DNA"/>
</dbReference>
<feature type="repeat" description="PPR" evidence="3">
    <location>
        <begin position="161"/>
        <end position="191"/>
    </location>
</feature>
<dbReference type="InterPro" id="IPR032867">
    <property type="entry name" value="DYW_dom"/>
</dbReference>
<feature type="repeat" description="PPR" evidence="3">
    <location>
        <begin position="192"/>
        <end position="226"/>
    </location>
</feature>
<dbReference type="GO" id="GO:0009451">
    <property type="term" value="P:RNA modification"/>
    <property type="evidence" value="ECO:0007669"/>
    <property type="project" value="InterPro"/>
</dbReference>
<dbReference type="FunFam" id="1.25.40.10:FF:000470">
    <property type="entry name" value="Pentatricopeptide repeat-containing protein At5g66520"/>
    <property type="match status" value="1"/>
</dbReference>
<dbReference type="Pfam" id="PF20431">
    <property type="entry name" value="E_motif"/>
    <property type="match status" value="1"/>
</dbReference>
<dbReference type="InterPro" id="IPR002885">
    <property type="entry name" value="PPR_rpt"/>
</dbReference>
<organism evidence="5 6">
    <name type="scientific">Phtheirospermum japonicum</name>
    <dbReference type="NCBI Taxonomy" id="374723"/>
    <lineage>
        <taxon>Eukaryota</taxon>
        <taxon>Viridiplantae</taxon>
        <taxon>Streptophyta</taxon>
        <taxon>Embryophyta</taxon>
        <taxon>Tracheophyta</taxon>
        <taxon>Spermatophyta</taxon>
        <taxon>Magnoliopsida</taxon>
        <taxon>eudicotyledons</taxon>
        <taxon>Gunneridae</taxon>
        <taxon>Pentapetalae</taxon>
        <taxon>asterids</taxon>
        <taxon>lamiids</taxon>
        <taxon>Lamiales</taxon>
        <taxon>Orobanchaceae</taxon>
        <taxon>Orobanchaceae incertae sedis</taxon>
        <taxon>Phtheirospermum</taxon>
    </lineage>
</organism>
<dbReference type="SUPFAM" id="SSF48452">
    <property type="entry name" value="TPR-like"/>
    <property type="match status" value="1"/>
</dbReference>
<dbReference type="GO" id="GO:0003723">
    <property type="term" value="F:RNA binding"/>
    <property type="evidence" value="ECO:0007669"/>
    <property type="project" value="InterPro"/>
</dbReference>
<dbReference type="InterPro" id="IPR046960">
    <property type="entry name" value="PPR_At4g14850-like_plant"/>
</dbReference>
<keyword evidence="2" id="KW-0677">Repeat</keyword>